<protein>
    <recommendedName>
        <fullName evidence="1">Metallo-beta-lactamase domain-containing protein</fullName>
    </recommendedName>
</protein>
<reference evidence="2" key="1">
    <citation type="journal article" date="2014" name="Front. Microbiol.">
        <title>High frequency of phylogenetically diverse reductive dehalogenase-homologous genes in deep subseafloor sedimentary metagenomes.</title>
        <authorList>
            <person name="Kawai M."/>
            <person name="Futagami T."/>
            <person name="Toyoda A."/>
            <person name="Takaki Y."/>
            <person name="Nishi S."/>
            <person name="Hori S."/>
            <person name="Arai W."/>
            <person name="Tsubouchi T."/>
            <person name="Morono Y."/>
            <person name="Uchiyama I."/>
            <person name="Ito T."/>
            <person name="Fujiyama A."/>
            <person name="Inagaki F."/>
            <person name="Takami H."/>
        </authorList>
    </citation>
    <scope>NUCLEOTIDE SEQUENCE</scope>
    <source>
        <strain evidence="2">Expedition CK06-06</strain>
    </source>
</reference>
<feature type="domain" description="Metallo-beta-lactamase" evidence="1">
    <location>
        <begin position="41"/>
        <end position="187"/>
    </location>
</feature>
<feature type="non-terminal residue" evidence="2">
    <location>
        <position position="191"/>
    </location>
</feature>
<evidence type="ECO:0000259" key="1">
    <source>
        <dbReference type="Pfam" id="PF12706"/>
    </source>
</evidence>
<dbReference type="EMBL" id="BARU01032629">
    <property type="protein sequence ID" value="GAH73293.1"/>
    <property type="molecule type" value="Genomic_DNA"/>
</dbReference>
<evidence type="ECO:0000313" key="2">
    <source>
        <dbReference type="EMBL" id="GAH73293.1"/>
    </source>
</evidence>
<gene>
    <name evidence="2" type="ORF">S03H2_51435</name>
</gene>
<name>X1JU08_9ZZZZ</name>
<dbReference type="AlphaFoldDB" id="X1JU08"/>
<accession>X1JU08</accession>
<dbReference type="Gene3D" id="3.60.15.10">
    <property type="entry name" value="Ribonuclease Z/Hydroxyacylglutathione hydrolase-like"/>
    <property type="match status" value="1"/>
</dbReference>
<comment type="caution">
    <text evidence="2">The sequence shown here is derived from an EMBL/GenBank/DDBJ whole genome shotgun (WGS) entry which is preliminary data.</text>
</comment>
<organism evidence="2">
    <name type="scientific">marine sediment metagenome</name>
    <dbReference type="NCBI Taxonomy" id="412755"/>
    <lineage>
        <taxon>unclassified sequences</taxon>
        <taxon>metagenomes</taxon>
        <taxon>ecological metagenomes</taxon>
    </lineage>
</organism>
<dbReference type="PANTHER" id="PTHR42663:SF6">
    <property type="entry name" value="HYDROLASE C777.06C-RELATED"/>
    <property type="match status" value="1"/>
</dbReference>
<proteinExistence type="predicted"/>
<dbReference type="Pfam" id="PF12706">
    <property type="entry name" value="Lactamase_B_2"/>
    <property type="match status" value="1"/>
</dbReference>
<dbReference type="PANTHER" id="PTHR42663">
    <property type="entry name" value="HYDROLASE C777.06C-RELATED-RELATED"/>
    <property type="match status" value="1"/>
</dbReference>
<dbReference type="SUPFAM" id="SSF56281">
    <property type="entry name" value="Metallo-hydrolase/oxidoreductase"/>
    <property type="match status" value="1"/>
</dbReference>
<dbReference type="InterPro" id="IPR036866">
    <property type="entry name" value="RibonucZ/Hydroxyglut_hydro"/>
</dbReference>
<dbReference type="InterPro" id="IPR001279">
    <property type="entry name" value="Metallo-B-lactamas"/>
</dbReference>
<sequence>MPSDITVHWDWIGQHFRVKILCSLAGVATQILVNDIATGSNILMDVGDGILRDLISLPRTHYDNIDTILISHGHFDHVGSIFSLLAFFRMLNRKKRLNIIASPNVIELQGLVRTFQESYEDSTPFEYEIIEIDSEQIVQDIIIKSFPVKHRGSLIGGDELPKIPAIGFSISKKEETIVYTGDTGYFELLNS</sequence>